<sequence>MRESSGDGGSGTSSSAVSRRRRSEIMRAAEKDDHYAAYVHDACRDAFRHLFGTRVAVAYQSEVKLLGQTFYYLLTTGSGQQTLGEEYCDISQVASSYGLPPTPARRVLFIVYQTAIPYLAERISSRMTSRSIILADSQFDELHGSNYPGRNPAESSITAESSSTNVRRSPISRFRVRLYGFWLSAVRKWPSVLPFARELMQLALRANLMFFYFEGRGLPILNEDGDLIIGSNLSKGSWTSESSAASEVSRATSKCTLCLSTRQHPTATPCGHVFCWAKKLNAVNRIIMFAGTALWNGVMRSLNALSAELPSHIQV</sequence>
<keyword evidence="20" id="KW-1185">Reference proteome</keyword>
<feature type="compositionally biased region" description="Gly residues" evidence="17">
    <location>
        <begin position="1"/>
        <end position="11"/>
    </location>
</feature>
<evidence type="ECO:0000256" key="15">
    <source>
        <dbReference type="ARBA" id="ARBA00023136"/>
    </source>
</evidence>
<gene>
    <name evidence="19" type="ORF">A4U43_C03F12140</name>
</gene>
<evidence type="ECO:0000313" key="20">
    <source>
        <dbReference type="Proteomes" id="UP000243459"/>
    </source>
</evidence>
<evidence type="ECO:0000256" key="13">
    <source>
        <dbReference type="ARBA" id="ARBA00022927"/>
    </source>
</evidence>
<evidence type="ECO:0000256" key="3">
    <source>
        <dbReference type="ARBA" id="ARBA00004906"/>
    </source>
</evidence>
<accession>A0A5P1FC58</accession>
<dbReference type="Pfam" id="PF04757">
    <property type="entry name" value="Pex2_Pex12"/>
    <property type="match status" value="1"/>
</dbReference>
<dbReference type="GO" id="GO:0006635">
    <property type="term" value="P:fatty acid beta-oxidation"/>
    <property type="evidence" value="ECO:0007669"/>
    <property type="project" value="EnsemblPlants"/>
</dbReference>
<keyword evidence="9" id="KW-0479">Metal-binding</keyword>
<dbReference type="AlphaFoldDB" id="A0A5P1FC58"/>
<dbReference type="GO" id="GO:0061630">
    <property type="term" value="F:ubiquitin protein ligase activity"/>
    <property type="evidence" value="ECO:0007669"/>
    <property type="project" value="UniProtKB-EC"/>
</dbReference>
<comment type="similarity">
    <text evidence="4">Belongs to the pex2/pex10/pex12 family.</text>
</comment>
<keyword evidence="6" id="KW-0813">Transport</keyword>
<evidence type="ECO:0000256" key="5">
    <source>
        <dbReference type="ARBA" id="ARBA00012483"/>
    </source>
</evidence>
<dbReference type="GO" id="GO:0005829">
    <property type="term" value="C:cytosol"/>
    <property type="evidence" value="ECO:0007669"/>
    <property type="project" value="EnsemblPlants"/>
</dbReference>
<keyword evidence="8" id="KW-0812">Transmembrane</keyword>
<keyword evidence="16" id="KW-0576">Peroxisome</keyword>
<organism evidence="19 20">
    <name type="scientific">Asparagus officinalis</name>
    <name type="common">Garden asparagus</name>
    <dbReference type="NCBI Taxonomy" id="4686"/>
    <lineage>
        <taxon>Eukaryota</taxon>
        <taxon>Viridiplantae</taxon>
        <taxon>Streptophyta</taxon>
        <taxon>Embryophyta</taxon>
        <taxon>Tracheophyta</taxon>
        <taxon>Spermatophyta</taxon>
        <taxon>Magnoliopsida</taxon>
        <taxon>Liliopsida</taxon>
        <taxon>Asparagales</taxon>
        <taxon>Asparagaceae</taxon>
        <taxon>Asparagoideae</taxon>
        <taxon>Asparagus</taxon>
    </lineage>
</organism>
<comment type="subcellular location">
    <subcellularLocation>
        <location evidence="2">Peroxisome membrane</location>
        <topology evidence="2">Multi-pass membrane protein</topology>
    </subcellularLocation>
</comment>
<evidence type="ECO:0000256" key="2">
    <source>
        <dbReference type="ARBA" id="ARBA00004585"/>
    </source>
</evidence>
<evidence type="ECO:0000256" key="12">
    <source>
        <dbReference type="ARBA" id="ARBA00022833"/>
    </source>
</evidence>
<dbReference type="SUPFAM" id="SSF57850">
    <property type="entry name" value="RING/U-box"/>
    <property type="match status" value="1"/>
</dbReference>
<dbReference type="InterPro" id="IPR013083">
    <property type="entry name" value="Znf_RING/FYVE/PHD"/>
</dbReference>
<evidence type="ECO:0000256" key="16">
    <source>
        <dbReference type="ARBA" id="ARBA00023140"/>
    </source>
</evidence>
<evidence type="ECO:0000256" key="4">
    <source>
        <dbReference type="ARBA" id="ARBA00008704"/>
    </source>
</evidence>
<evidence type="ECO:0000256" key="14">
    <source>
        <dbReference type="ARBA" id="ARBA00022989"/>
    </source>
</evidence>
<feature type="domain" description="Pex N-terminal" evidence="18">
    <location>
        <begin position="32"/>
        <end position="216"/>
    </location>
</feature>
<comment type="pathway">
    <text evidence="3">Protein modification; protein ubiquitination.</text>
</comment>
<keyword evidence="15" id="KW-0472">Membrane</keyword>
<keyword evidence="7" id="KW-0808">Transferase</keyword>
<dbReference type="GO" id="GO:0016558">
    <property type="term" value="P:protein import into peroxisome matrix"/>
    <property type="evidence" value="ECO:0007669"/>
    <property type="project" value="EnsemblPlants"/>
</dbReference>
<dbReference type="InterPro" id="IPR006845">
    <property type="entry name" value="Pex_N"/>
</dbReference>
<dbReference type="Proteomes" id="UP000243459">
    <property type="component" value="Chromosome 3"/>
</dbReference>
<evidence type="ECO:0000256" key="1">
    <source>
        <dbReference type="ARBA" id="ARBA00000900"/>
    </source>
</evidence>
<dbReference type="GO" id="GO:0009793">
    <property type="term" value="P:embryo development ending in seed dormancy"/>
    <property type="evidence" value="ECO:0007669"/>
    <property type="project" value="EnsemblPlants"/>
</dbReference>
<dbReference type="OMA" id="QACHEAY"/>
<evidence type="ECO:0000256" key="8">
    <source>
        <dbReference type="ARBA" id="ARBA00022692"/>
    </source>
</evidence>
<name>A0A5P1FC58_ASPOF</name>
<proteinExistence type="inferred from homology"/>
<evidence type="ECO:0000259" key="18">
    <source>
        <dbReference type="Pfam" id="PF04757"/>
    </source>
</evidence>
<dbReference type="GO" id="GO:0010381">
    <property type="term" value="P:peroxisome-chloroplast membrane tethering"/>
    <property type="evidence" value="ECO:0007669"/>
    <property type="project" value="EnsemblPlants"/>
</dbReference>
<protein>
    <recommendedName>
        <fullName evidence="5">RING-type E3 ubiquitin transferase</fullName>
        <ecNumber evidence="5">2.3.2.27</ecNumber>
    </recommendedName>
</protein>
<keyword evidence="10" id="KW-0863">Zinc-finger</keyword>
<keyword evidence="13" id="KW-0653">Protein transport</keyword>
<evidence type="ECO:0000256" key="11">
    <source>
        <dbReference type="ARBA" id="ARBA00022786"/>
    </source>
</evidence>
<dbReference type="PANTHER" id="PTHR23350:SF0">
    <property type="entry name" value="PEROXISOME BIOGENESIS FACTOR 10"/>
    <property type="match status" value="1"/>
</dbReference>
<dbReference type="GO" id="GO:0005778">
    <property type="term" value="C:peroxisomal membrane"/>
    <property type="evidence" value="ECO:0007669"/>
    <property type="project" value="UniProtKB-SubCell"/>
</dbReference>
<feature type="region of interest" description="Disordered" evidence="17">
    <location>
        <begin position="1"/>
        <end position="22"/>
    </location>
</feature>
<keyword evidence="14" id="KW-1133">Transmembrane helix</keyword>
<evidence type="ECO:0000256" key="10">
    <source>
        <dbReference type="ARBA" id="ARBA00022771"/>
    </source>
</evidence>
<keyword evidence="11" id="KW-0833">Ubl conjugation pathway</keyword>
<dbReference type="EMBL" id="CM007383">
    <property type="protein sequence ID" value="ONK74987.1"/>
    <property type="molecule type" value="Genomic_DNA"/>
</dbReference>
<dbReference type="PANTHER" id="PTHR23350">
    <property type="entry name" value="PEROXISOME ASSEMBLY PROTEIN 10"/>
    <property type="match status" value="1"/>
</dbReference>
<evidence type="ECO:0000256" key="9">
    <source>
        <dbReference type="ARBA" id="ARBA00022723"/>
    </source>
</evidence>
<dbReference type="GO" id="GO:0006513">
    <property type="term" value="P:protein monoubiquitination"/>
    <property type="evidence" value="ECO:0007669"/>
    <property type="project" value="EnsemblPlants"/>
</dbReference>
<reference evidence="20" key="1">
    <citation type="journal article" date="2017" name="Nat. Commun.">
        <title>The asparagus genome sheds light on the origin and evolution of a young Y chromosome.</title>
        <authorList>
            <person name="Harkess A."/>
            <person name="Zhou J."/>
            <person name="Xu C."/>
            <person name="Bowers J.E."/>
            <person name="Van der Hulst R."/>
            <person name="Ayyampalayam S."/>
            <person name="Mercati F."/>
            <person name="Riccardi P."/>
            <person name="McKain M.R."/>
            <person name="Kakrana A."/>
            <person name="Tang H."/>
            <person name="Ray J."/>
            <person name="Groenendijk J."/>
            <person name="Arikit S."/>
            <person name="Mathioni S.M."/>
            <person name="Nakano M."/>
            <person name="Shan H."/>
            <person name="Telgmann-Rauber A."/>
            <person name="Kanno A."/>
            <person name="Yue Z."/>
            <person name="Chen H."/>
            <person name="Li W."/>
            <person name="Chen Y."/>
            <person name="Xu X."/>
            <person name="Zhang Y."/>
            <person name="Luo S."/>
            <person name="Chen H."/>
            <person name="Gao J."/>
            <person name="Mao Z."/>
            <person name="Pires J.C."/>
            <person name="Luo M."/>
            <person name="Kudrna D."/>
            <person name="Wing R.A."/>
            <person name="Meyers B.C."/>
            <person name="Yi K."/>
            <person name="Kong H."/>
            <person name="Lavrijsen P."/>
            <person name="Sunseri F."/>
            <person name="Falavigna A."/>
            <person name="Ye Y."/>
            <person name="Leebens-Mack J.H."/>
            <person name="Chen G."/>
        </authorList>
    </citation>
    <scope>NUCLEOTIDE SEQUENCE [LARGE SCALE GENOMIC DNA]</scope>
    <source>
        <strain evidence="20">cv. DH0086</strain>
    </source>
</reference>
<dbReference type="EC" id="2.3.2.27" evidence="5"/>
<evidence type="ECO:0000256" key="7">
    <source>
        <dbReference type="ARBA" id="ARBA00022679"/>
    </source>
</evidence>
<dbReference type="GO" id="GO:0009853">
    <property type="term" value="P:photorespiration"/>
    <property type="evidence" value="ECO:0007669"/>
    <property type="project" value="EnsemblPlants"/>
</dbReference>
<evidence type="ECO:0000256" key="6">
    <source>
        <dbReference type="ARBA" id="ARBA00022448"/>
    </source>
</evidence>
<keyword evidence="12" id="KW-0862">Zinc</keyword>
<comment type="catalytic activity">
    <reaction evidence="1">
        <text>S-ubiquitinyl-[E2 ubiquitin-conjugating enzyme]-L-cysteine + [acceptor protein]-L-lysine = [E2 ubiquitin-conjugating enzyme]-L-cysteine + N(6)-ubiquitinyl-[acceptor protein]-L-lysine.</text>
        <dbReference type="EC" id="2.3.2.27"/>
    </reaction>
</comment>
<dbReference type="Gramene" id="ONK74987">
    <property type="protein sequence ID" value="ONK74987"/>
    <property type="gene ID" value="A4U43_C03F12140"/>
</dbReference>
<dbReference type="GO" id="GO:0008270">
    <property type="term" value="F:zinc ion binding"/>
    <property type="evidence" value="ECO:0007669"/>
    <property type="project" value="UniProtKB-KW"/>
</dbReference>
<evidence type="ECO:0000256" key="17">
    <source>
        <dbReference type="SAM" id="MobiDB-lite"/>
    </source>
</evidence>
<evidence type="ECO:0000313" key="19">
    <source>
        <dbReference type="EMBL" id="ONK74987.1"/>
    </source>
</evidence>
<dbReference type="Gene3D" id="3.30.40.10">
    <property type="entry name" value="Zinc/RING finger domain, C3HC4 (zinc finger)"/>
    <property type="match status" value="1"/>
</dbReference>
<dbReference type="InterPro" id="IPR025654">
    <property type="entry name" value="PEX2/10"/>
</dbReference>